<organism evidence="1 2">
    <name type="scientific">Anisodus tanguticus</name>
    <dbReference type="NCBI Taxonomy" id="243964"/>
    <lineage>
        <taxon>Eukaryota</taxon>
        <taxon>Viridiplantae</taxon>
        <taxon>Streptophyta</taxon>
        <taxon>Embryophyta</taxon>
        <taxon>Tracheophyta</taxon>
        <taxon>Spermatophyta</taxon>
        <taxon>Magnoliopsida</taxon>
        <taxon>eudicotyledons</taxon>
        <taxon>Gunneridae</taxon>
        <taxon>Pentapetalae</taxon>
        <taxon>asterids</taxon>
        <taxon>lamiids</taxon>
        <taxon>Solanales</taxon>
        <taxon>Solanaceae</taxon>
        <taxon>Solanoideae</taxon>
        <taxon>Hyoscyameae</taxon>
        <taxon>Anisodus</taxon>
    </lineage>
</organism>
<comment type="caution">
    <text evidence="1">The sequence shown here is derived from an EMBL/GenBank/DDBJ whole genome shotgun (WGS) entry which is preliminary data.</text>
</comment>
<protein>
    <submittedName>
        <fullName evidence="1">Uncharacterized protein</fullName>
    </submittedName>
</protein>
<dbReference type="AlphaFoldDB" id="A0AAE1QU08"/>
<dbReference type="EMBL" id="JAVYJV010000023">
    <property type="protein sequence ID" value="KAK4339570.1"/>
    <property type="molecule type" value="Genomic_DNA"/>
</dbReference>
<reference evidence="1" key="1">
    <citation type="submission" date="2023-12" db="EMBL/GenBank/DDBJ databases">
        <title>Genome assembly of Anisodus tanguticus.</title>
        <authorList>
            <person name="Wang Y.-J."/>
        </authorList>
    </citation>
    <scope>NUCLEOTIDE SEQUENCE</scope>
    <source>
        <strain evidence="1">KB-2021</strain>
        <tissue evidence="1">Leaf</tissue>
    </source>
</reference>
<proteinExistence type="predicted"/>
<accession>A0AAE1QU08</accession>
<keyword evidence="2" id="KW-1185">Reference proteome</keyword>
<evidence type="ECO:0000313" key="1">
    <source>
        <dbReference type="EMBL" id="KAK4339570.1"/>
    </source>
</evidence>
<name>A0AAE1QU08_9SOLA</name>
<dbReference type="Proteomes" id="UP001291623">
    <property type="component" value="Unassembled WGS sequence"/>
</dbReference>
<evidence type="ECO:0000313" key="2">
    <source>
        <dbReference type="Proteomes" id="UP001291623"/>
    </source>
</evidence>
<gene>
    <name evidence="1" type="ORF">RND71_041032</name>
</gene>
<sequence>MVQDSQERRPSSAPSHHVIILHLRPNYLSFPRRGNAPEVSFSGDTKGRRSGLGLAPTASLVGAAQAERRADLAAKPAIILDRKGTEVKKEEMNGAVVEVLAA</sequence>